<evidence type="ECO:0000313" key="3">
    <source>
        <dbReference type="Proteomes" id="UP000277580"/>
    </source>
</evidence>
<feature type="transmembrane region" description="Helical" evidence="1">
    <location>
        <begin position="36"/>
        <end position="54"/>
    </location>
</feature>
<accession>A0A3N4KMI9</accession>
<keyword evidence="1" id="KW-0812">Transmembrane</keyword>
<keyword evidence="1" id="KW-1133">Transmembrane helix</keyword>
<name>A0A3N4KMI9_9PEZI</name>
<sequence>MPVLFVFFSSFHSFIFLFFFYYGWLKVVIQVVMRLWGYKSLVGFFFLHGLLVCSRTEASTVFSRAK</sequence>
<dbReference type="Proteomes" id="UP000277580">
    <property type="component" value="Unassembled WGS sequence"/>
</dbReference>
<feature type="transmembrane region" description="Helical" evidence="1">
    <location>
        <begin position="5"/>
        <end position="24"/>
    </location>
</feature>
<evidence type="ECO:0000313" key="2">
    <source>
        <dbReference type="EMBL" id="RPB11784.1"/>
    </source>
</evidence>
<dbReference type="InParanoid" id="A0A3N4KMI9"/>
<evidence type="ECO:0000256" key="1">
    <source>
        <dbReference type="SAM" id="Phobius"/>
    </source>
</evidence>
<keyword evidence="1" id="KW-0472">Membrane</keyword>
<organism evidence="2 3">
    <name type="scientific">Morchella conica CCBAS932</name>
    <dbReference type="NCBI Taxonomy" id="1392247"/>
    <lineage>
        <taxon>Eukaryota</taxon>
        <taxon>Fungi</taxon>
        <taxon>Dikarya</taxon>
        <taxon>Ascomycota</taxon>
        <taxon>Pezizomycotina</taxon>
        <taxon>Pezizomycetes</taxon>
        <taxon>Pezizales</taxon>
        <taxon>Morchellaceae</taxon>
        <taxon>Morchella</taxon>
    </lineage>
</organism>
<reference evidence="2 3" key="1">
    <citation type="journal article" date="2018" name="Nat. Ecol. Evol.">
        <title>Pezizomycetes genomes reveal the molecular basis of ectomycorrhizal truffle lifestyle.</title>
        <authorList>
            <person name="Murat C."/>
            <person name="Payen T."/>
            <person name="Noel B."/>
            <person name="Kuo A."/>
            <person name="Morin E."/>
            <person name="Chen J."/>
            <person name="Kohler A."/>
            <person name="Krizsan K."/>
            <person name="Balestrini R."/>
            <person name="Da Silva C."/>
            <person name="Montanini B."/>
            <person name="Hainaut M."/>
            <person name="Levati E."/>
            <person name="Barry K.W."/>
            <person name="Belfiori B."/>
            <person name="Cichocki N."/>
            <person name="Clum A."/>
            <person name="Dockter R.B."/>
            <person name="Fauchery L."/>
            <person name="Guy J."/>
            <person name="Iotti M."/>
            <person name="Le Tacon F."/>
            <person name="Lindquist E.A."/>
            <person name="Lipzen A."/>
            <person name="Malagnac F."/>
            <person name="Mello A."/>
            <person name="Molinier V."/>
            <person name="Miyauchi S."/>
            <person name="Poulain J."/>
            <person name="Riccioni C."/>
            <person name="Rubini A."/>
            <person name="Sitrit Y."/>
            <person name="Splivallo R."/>
            <person name="Traeger S."/>
            <person name="Wang M."/>
            <person name="Zifcakova L."/>
            <person name="Wipf D."/>
            <person name="Zambonelli A."/>
            <person name="Paolocci F."/>
            <person name="Nowrousian M."/>
            <person name="Ottonello S."/>
            <person name="Baldrian P."/>
            <person name="Spatafora J.W."/>
            <person name="Henrissat B."/>
            <person name="Nagy L.G."/>
            <person name="Aury J.M."/>
            <person name="Wincker P."/>
            <person name="Grigoriev I.V."/>
            <person name="Bonfante P."/>
            <person name="Martin F.M."/>
        </authorList>
    </citation>
    <scope>NUCLEOTIDE SEQUENCE [LARGE SCALE GENOMIC DNA]</scope>
    <source>
        <strain evidence="2 3">CCBAS932</strain>
    </source>
</reference>
<dbReference type="EMBL" id="ML119133">
    <property type="protein sequence ID" value="RPB11784.1"/>
    <property type="molecule type" value="Genomic_DNA"/>
</dbReference>
<protein>
    <submittedName>
        <fullName evidence="2">Uncharacterized protein</fullName>
    </submittedName>
</protein>
<gene>
    <name evidence="2" type="ORF">P167DRAFT_187419</name>
</gene>
<proteinExistence type="predicted"/>
<keyword evidence="3" id="KW-1185">Reference proteome</keyword>
<dbReference type="AlphaFoldDB" id="A0A3N4KMI9"/>